<evidence type="ECO:0000313" key="2">
    <source>
        <dbReference type="Proteomes" id="UP000248148"/>
    </source>
</evidence>
<dbReference type="Proteomes" id="UP000248148">
    <property type="component" value="Unassembled WGS sequence"/>
</dbReference>
<dbReference type="AlphaFoldDB" id="A0A318TJP3"/>
<proteinExistence type="predicted"/>
<keyword evidence="2" id="KW-1185">Reference proteome</keyword>
<sequence>MRRLVGTIASIIGSFQSPGARKMNSIGIRAVLFQQDEVWCAQCLEHDIAAEAPTLDALKDEMEAVLAIQAELSLSHGKEPFADLPRAPEKYFRMYEALQRASGRIAEEHSIPLDDHVHACIVARFAYQHDHVV</sequence>
<organism evidence="1 2">
    <name type="scientific">Rhodopseudomonas faecalis</name>
    <dbReference type="NCBI Taxonomy" id="99655"/>
    <lineage>
        <taxon>Bacteria</taxon>
        <taxon>Pseudomonadati</taxon>
        <taxon>Pseudomonadota</taxon>
        <taxon>Alphaproteobacteria</taxon>
        <taxon>Hyphomicrobiales</taxon>
        <taxon>Nitrobacteraceae</taxon>
        <taxon>Rhodopseudomonas</taxon>
    </lineage>
</organism>
<evidence type="ECO:0000313" key="1">
    <source>
        <dbReference type="EMBL" id="PYF04067.1"/>
    </source>
</evidence>
<name>A0A318TJP3_9BRAD</name>
<comment type="caution">
    <text evidence="1">The sequence shown here is derived from an EMBL/GenBank/DDBJ whole genome shotgun (WGS) entry which is preliminary data.</text>
</comment>
<evidence type="ECO:0008006" key="3">
    <source>
        <dbReference type="Google" id="ProtNLM"/>
    </source>
</evidence>
<protein>
    <recommendedName>
        <fullName evidence="3">DUF1902 domain-containing protein</fullName>
    </recommendedName>
</protein>
<accession>A0A318TJP3</accession>
<dbReference type="EMBL" id="QJTI01000004">
    <property type="protein sequence ID" value="PYF04067.1"/>
    <property type="molecule type" value="Genomic_DNA"/>
</dbReference>
<gene>
    <name evidence="1" type="ORF">BJ122_10445</name>
</gene>
<reference evidence="1 2" key="1">
    <citation type="submission" date="2018-06" db="EMBL/GenBank/DDBJ databases">
        <title>Genomic Encyclopedia of Archaeal and Bacterial Type Strains, Phase II (KMG-II): from individual species to whole genera.</title>
        <authorList>
            <person name="Goeker M."/>
        </authorList>
    </citation>
    <scope>NUCLEOTIDE SEQUENCE [LARGE SCALE GENOMIC DNA]</scope>
    <source>
        <strain evidence="1 2">JCM 11668</strain>
    </source>
</reference>